<dbReference type="InterPro" id="IPR019734">
    <property type="entry name" value="TPR_rpt"/>
</dbReference>
<feature type="signal peptide" evidence="1">
    <location>
        <begin position="1"/>
        <end position="19"/>
    </location>
</feature>
<organism evidence="2 3">
    <name type="scientific">Balnearium lithotrophicum</name>
    <dbReference type="NCBI Taxonomy" id="223788"/>
    <lineage>
        <taxon>Bacteria</taxon>
        <taxon>Pseudomonadati</taxon>
        <taxon>Aquificota</taxon>
        <taxon>Aquificia</taxon>
        <taxon>Desulfurobacteriales</taxon>
        <taxon>Desulfurobacteriaceae</taxon>
        <taxon>Balnearium</taxon>
    </lineage>
</organism>
<dbReference type="Gene3D" id="1.25.40.10">
    <property type="entry name" value="Tetratricopeptide repeat domain"/>
    <property type="match status" value="2"/>
</dbReference>
<evidence type="ECO:0008006" key="4">
    <source>
        <dbReference type="Google" id="ProtNLM"/>
    </source>
</evidence>
<accession>A0A521CAT4</accession>
<dbReference type="OrthoDB" id="8642at2"/>
<keyword evidence="3" id="KW-1185">Reference proteome</keyword>
<reference evidence="2 3" key="1">
    <citation type="submission" date="2017-05" db="EMBL/GenBank/DDBJ databases">
        <authorList>
            <person name="Varghese N."/>
            <person name="Submissions S."/>
        </authorList>
    </citation>
    <scope>NUCLEOTIDE SEQUENCE [LARGE SCALE GENOMIC DNA]</scope>
    <source>
        <strain evidence="2 3">DSM 16304</strain>
    </source>
</reference>
<proteinExistence type="predicted"/>
<feature type="chain" id="PRO_5022199358" description="Tetratricopeptide repeat-containing protein" evidence="1">
    <location>
        <begin position="20"/>
        <end position="640"/>
    </location>
</feature>
<dbReference type="InterPro" id="IPR011990">
    <property type="entry name" value="TPR-like_helical_dom_sf"/>
</dbReference>
<gene>
    <name evidence="2" type="ORF">SAMN06269117_11115</name>
</gene>
<evidence type="ECO:0000313" key="2">
    <source>
        <dbReference type="EMBL" id="SMO56494.1"/>
    </source>
</evidence>
<evidence type="ECO:0000256" key="1">
    <source>
        <dbReference type="SAM" id="SignalP"/>
    </source>
</evidence>
<dbReference type="AlphaFoldDB" id="A0A521CAT4"/>
<dbReference type="SMART" id="SM00028">
    <property type="entry name" value="TPR"/>
    <property type="match status" value="3"/>
</dbReference>
<dbReference type="Proteomes" id="UP000317315">
    <property type="component" value="Unassembled WGS sequence"/>
</dbReference>
<keyword evidence="1" id="KW-0732">Signal</keyword>
<dbReference type="SUPFAM" id="SSF48452">
    <property type="entry name" value="TPR-like"/>
    <property type="match status" value="2"/>
</dbReference>
<evidence type="ECO:0000313" key="3">
    <source>
        <dbReference type="Proteomes" id="UP000317315"/>
    </source>
</evidence>
<name>A0A521CAT4_9BACT</name>
<sequence>MKYLFSCILSVLLLCSAHAVNIDKDYQIYKKGIRQYKIGSYSIALDYFLKLLKPDSKYYANALLMLSKTYYAIGRKTGNKKFFWQALNYLQLYFINLGNKALPWDYYYTKAKIYEALSFYEQALAVYRVAFLKAKTQKERIDTTIGIIRTALWSQRIDIVDEYFILVSTSPNLNSIQKREILFLKGLILFLKGNYEKALPYFFRLYKEFEEYLIDNPEYYFIVAEDIYRTGKLNLSEQVFRRIASLVKDPLVVRKSYIRLGDIELKKNNYKLAFIYYYSVIRDFPTSEEAEVARLKIIPLMDIPVVKYRALLSKDPAFENPISYITKVLVNYRTTYVGIYALSDFGYLVFKLGAPKNIFDRLTWEVSLIFPEQVKFEQKEFLKRLWEPYLLKLPSEKMCLLYRSNPRFFQFTFDKNILIKIEKDLKACNQRKLRIELLKFILNKWKKDSDRLLLAEALFEDKDFQEAIEVLKKVKNKNLCLYIVLKDKIEIILGNNLNIDTKRLRFCEKRFPTDVNSILIYYNSVKNNFNNAYKILKLNKGILDEYQNDIITKMSILKFLELSLQNDNYLAVFSVSKSLIKKGYKDCLIGSFYTISSTRLGKLDDARRGYALIKGCVDNMAIVSRTAYEDLLLEENNGNL</sequence>
<dbReference type="RefSeq" id="WP_142935361.1">
    <property type="nucleotide sequence ID" value="NZ_FXTM01000011.1"/>
</dbReference>
<protein>
    <recommendedName>
        <fullName evidence="4">Tetratricopeptide repeat-containing protein</fullName>
    </recommendedName>
</protein>
<dbReference type="EMBL" id="FXTM01000011">
    <property type="protein sequence ID" value="SMO56494.1"/>
    <property type="molecule type" value="Genomic_DNA"/>
</dbReference>